<dbReference type="Gene3D" id="3.10.129.10">
    <property type="entry name" value="Hotdog Thioesterase"/>
    <property type="match status" value="1"/>
</dbReference>
<dbReference type="InterPro" id="IPR029069">
    <property type="entry name" value="HotDog_dom_sf"/>
</dbReference>
<evidence type="ECO:0000313" key="3">
    <source>
        <dbReference type="EMBL" id="GAA1532728.1"/>
    </source>
</evidence>
<reference evidence="3 4" key="1">
    <citation type="journal article" date="2019" name="Int. J. Syst. Evol. Microbiol.">
        <title>The Global Catalogue of Microorganisms (GCM) 10K type strain sequencing project: providing services to taxonomists for standard genome sequencing and annotation.</title>
        <authorList>
            <consortium name="The Broad Institute Genomics Platform"/>
            <consortium name="The Broad Institute Genome Sequencing Center for Infectious Disease"/>
            <person name="Wu L."/>
            <person name="Ma J."/>
        </authorList>
    </citation>
    <scope>NUCLEOTIDE SEQUENCE [LARGE SCALE GENOMIC DNA]</scope>
    <source>
        <strain evidence="3 4">JCM 14942</strain>
    </source>
</reference>
<keyword evidence="4" id="KW-1185">Reference proteome</keyword>
<feature type="domain" description="MaoC-like" evidence="2">
    <location>
        <begin position="6"/>
        <end position="93"/>
    </location>
</feature>
<gene>
    <name evidence="3" type="ORF">GCM10009788_39770</name>
</gene>
<evidence type="ECO:0000259" key="2">
    <source>
        <dbReference type="Pfam" id="PF01575"/>
    </source>
</evidence>
<organism evidence="3 4">
    <name type="scientific">Nocardioides humi</name>
    <dbReference type="NCBI Taxonomy" id="449461"/>
    <lineage>
        <taxon>Bacteria</taxon>
        <taxon>Bacillati</taxon>
        <taxon>Actinomycetota</taxon>
        <taxon>Actinomycetes</taxon>
        <taxon>Propionibacteriales</taxon>
        <taxon>Nocardioidaceae</taxon>
        <taxon>Nocardioides</taxon>
    </lineage>
</organism>
<dbReference type="PANTHER" id="PTHR43841:SF3">
    <property type="entry name" value="(3R)-HYDROXYACYL-ACP DEHYDRATASE SUBUNIT HADB"/>
    <property type="match status" value="1"/>
</dbReference>
<name>A0ABN2B4F5_9ACTN</name>
<protein>
    <submittedName>
        <fullName evidence="3">MaoC family dehydratase</fullName>
    </submittedName>
</protein>
<dbReference type="PANTHER" id="PTHR43841">
    <property type="entry name" value="3-HYDROXYACYL-THIOESTER DEHYDRATASE HTDX-RELATED"/>
    <property type="match status" value="1"/>
</dbReference>
<sequence length="132" mass="13876">MSGPDRQTVVVDRARLVSYAAASGDLNPLHWHEASARRAGLDDVIAHGMLTMGLATSTLVNGLDDPGRVSAVVARFARPLVVPDDTEVRVDVGHEFDAENPAVASLIVVDAGGEPFLTRARLELDVPEGPGA</sequence>
<dbReference type="InterPro" id="IPR002539">
    <property type="entry name" value="MaoC-like_dom"/>
</dbReference>
<dbReference type="Proteomes" id="UP001500842">
    <property type="component" value="Unassembled WGS sequence"/>
</dbReference>
<evidence type="ECO:0000256" key="1">
    <source>
        <dbReference type="ARBA" id="ARBA00005254"/>
    </source>
</evidence>
<proteinExistence type="inferred from homology"/>
<dbReference type="Pfam" id="PF01575">
    <property type="entry name" value="MaoC_dehydratas"/>
    <property type="match status" value="1"/>
</dbReference>
<comment type="caution">
    <text evidence="3">The sequence shown here is derived from an EMBL/GenBank/DDBJ whole genome shotgun (WGS) entry which is preliminary data.</text>
</comment>
<comment type="similarity">
    <text evidence="1">Belongs to the enoyl-CoA hydratase/isomerase family.</text>
</comment>
<dbReference type="RefSeq" id="WP_141004213.1">
    <property type="nucleotide sequence ID" value="NZ_BAAAOR010000029.1"/>
</dbReference>
<dbReference type="SUPFAM" id="SSF54637">
    <property type="entry name" value="Thioesterase/thiol ester dehydrase-isomerase"/>
    <property type="match status" value="1"/>
</dbReference>
<dbReference type="EMBL" id="BAAAOR010000029">
    <property type="protein sequence ID" value="GAA1532728.1"/>
    <property type="molecule type" value="Genomic_DNA"/>
</dbReference>
<accession>A0ABN2B4F5</accession>
<evidence type="ECO:0000313" key="4">
    <source>
        <dbReference type="Proteomes" id="UP001500842"/>
    </source>
</evidence>